<keyword evidence="4" id="KW-1185">Reference proteome</keyword>
<sequence>MNNKKSISMFELKKSNDKYHFVLKASNGQVILSSQMYASKSGAMNGIESVKKNCGDDASFEKKEAKNGKFHFNVKSTNGQIIGSSQMYAGESGMNNGIESVQKNAPGAEVKEIE</sequence>
<dbReference type="InterPro" id="IPR010879">
    <property type="entry name" value="DUF1508"/>
</dbReference>
<dbReference type="Proteomes" id="UP000255317">
    <property type="component" value="Unassembled WGS sequence"/>
</dbReference>
<feature type="compositionally biased region" description="Polar residues" evidence="1">
    <location>
        <begin position="93"/>
        <end position="103"/>
    </location>
</feature>
<feature type="domain" description="DUF1508" evidence="2">
    <location>
        <begin position="15"/>
        <end position="58"/>
    </location>
</feature>
<proteinExistence type="predicted"/>
<gene>
    <name evidence="3" type="ORF">C8D94_103251</name>
</gene>
<reference evidence="3 4" key="1">
    <citation type="submission" date="2018-07" db="EMBL/GenBank/DDBJ databases">
        <title>Genomic Encyclopedia of Type Strains, Phase IV (KMG-IV): sequencing the most valuable type-strain genomes for metagenomic binning, comparative biology and taxonomic classification.</title>
        <authorList>
            <person name="Goeker M."/>
        </authorList>
    </citation>
    <scope>NUCLEOTIDE SEQUENCE [LARGE SCALE GENOMIC DNA]</scope>
    <source>
        <strain evidence="3 4">DSM 101478</strain>
    </source>
</reference>
<evidence type="ECO:0000313" key="4">
    <source>
        <dbReference type="Proteomes" id="UP000255317"/>
    </source>
</evidence>
<dbReference type="Gene3D" id="2.30.29.80">
    <property type="match status" value="1"/>
</dbReference>
<dbReference type="PANTHER" id="PTHR40606:SF1">
    <property type="entry name" value="UPF0339 PROTEIN YEGP"/>
    <property type="match status" value="1"/>
</dbReference>
<protein>
    <recommendedName>
        <fullName evidence="2">DUF1508 domain-containing protein</fullName>
    </recommendedName>
</protein>
<evidence type="ECO:0000256" key="1">
    <source>
        <dbReference type="SAM" id="MobiDB-lite"/>
    </source>
</evidence>
<dbReference type="InterPro" id="IPR051141">
    <property type="entry name" value="UPF0339_domain"/>
</dbReference>
<feature type="domain" description="DUF1508" evidence="2">
    <location>
        <begin position="65"/>
        <end position="112"/>
    </location>
</feature>
<dbReference type="EMBL" id="QRAO01000003">
    <property type="protein sequence ID" value="RDK85426.1"/>
    <property type="molecule type" value="Genomic_DNA"/>
</dbReference>
<feature type="region of interest" description="Disordered" evidence="1">
    <location>
        <begin position="93"/>
        <end position="114"/>
    </location>
</feature>
<dbReference type="Pfam" id="PF07411">
    <property type="entry name" value="DUF1508"/>
    <property type="match status" value="2"/>
</dbReference>
<dbReference type="AlphaFoldDB" id="A0A370QAM9"/>
<dbReference type="InterPro" id="IPR036913">
    <property type="entry name" value="YegP-like_sf"/>
</dbReference>
<evidence type="ECO:0000313" key="3">
    <source>
        <dbReference type="EMBL" id="RDK85426.1"/>
    </source>
</evidence>
<comment type="caution">
    <text evidence="3">The sequence shown here is derived from an EMBL/GenBank/DDBJ whole genome shotgun (WGS) entry which is preliminary data.</text>
</comment>
<dbReference type="SUPFAM" id="SSF160113">
    <property type="entry name" value="YegP-like"/>
    <property type="match status" value="2"/>
</dbReference>
<evidence type="ECO:0000259" key="2">
    <source>
        <dbReference type="Pfam" id="PF07411"/>
    </source>
</evidence>
<accession>A0A370QAM9</accession>
<organism evidence="3 4">
    <name type="scientific">Marinirhabdus gelatinilytica</name>
    <dbReference type="NCBI Taxonomy" id="1703343"/>
    <lineage>
        <taxon>Bacteria</taxon>
        <taxon>Pseudomonadati</taxon>
        <taxon>Bacteroidota</taxon>
        <taxon>Flavobacteriia</taxon>
        <taxon>Flavobacteriales</taxon>
        <taxon>Flavobacteriaceae</taxon>
    </lineage>
</organism>
<dbReference type="PANTHER" id="PTHR40606">
    <property type="match status" value="1"/>
</dbReference>
<name>A0A370QAM9_9FLAO</name>